<gene>
    <name evidence="1" type="ORF">RBSH_02782</name>
</gene>
<name>K5E804_RHOBT</name>
<evidence type="ECO:0000313" key="2">
    <source>
        <dbReference type="Proteomes" id="UP000007993"/>
    </source>
</evidence>
<reference evidence="1 2" key="1">
    <citation type="journal article" date="2013" name="Mar. Genomics">
        <title>Expression of sulfatases in Rhodopirellula baltica and the diversity of sulfatases in the genus Rhodopirellula.</title>
        <authorList>
            <person name="Wegner C.E."/>
            <person name="Richter-Heitmann T."/>
            <person name="Klindworth A."/>
            <person name="Klockow C."/>
            <person name="Richter M."/>
            <person name="Achstetter T."/>
            <person name="Glockner F.O."/>
            <person name="Harder J."/>
        </authorList>
    </citation>
    <scope>NUCLEOTIDE SEQUENCE [LARGE SCALE GENOMIC DNA]</scope>
    <source>
        <strain evidence="1 2">SH28</strain>
    </source>
</reference>
<comment type="caution">
    <text evidence="1">The sequence shown here is derived from an EMBL/GenBank/DDBJ whole genome shotgun (WGS) entry which is preliminary data.</text>
</comment>
<evidence type="ECO:0000313" key="1">
    <source>
        <dbReference type="EMBL" id="EKK01936.1"/>
    </source>
</evidence>
<protein>
    <submittedName>
        <fullName evidence="1">Uncharacterized protein</fullName>
    </submittedName>
</protein>
<dbReference type="AlphaFoldDB" id="K5E804"/>
<dbReference type="PATRIC" id="fig|993517.3.peg.3011"/>
<sequence>MLSIHDRTLFIVKTGPNGRRLSWLAHVAERIQRLSVRLAGRRLMETKN</sequence>
<proteinExistence type="predicted"/>
<dbReference type="Proteomes" id="UP000007993">
    <property type="component" value="Unassembled WGS sequence"/>
</dbReference>
<dbReference type="EMBL" id="AMCW01000076">
    <property type="protein sequence ID" value="EKK01936.1"/>
    <property type="molecule type" value="Genomic_DNA"/>
</dbReference>
<accession>K5E804</accession>
<organism evidence="1 2">
    <name type="scientific">Rhodopirellula baltica SH28</name>
    <dbReference type="NCBI Taxonomy" id="993517"/>
    <lineage>
        <taxon>Bacteria</taxon>
        <taxon>Pseudomonadati</taxon>
        <taxon>Planctomycetota</taxon>
        <taxon>Planctomycetia</taxon>
        <taxon>Pirellulales</taxon>
        <taxon>Pirellulaceae</taxon>
        <taxon>Rhodopirellula</taxon>
    </lineage>
</organism>